<accession>A0A1Y5FBL8</accession>
<protein>
    <submittedName>
        <fullName evidence="2">Uncharacterized protein</fullName>
    </submittedName>
</protein>
<evidence type="ECO:0000313" key="2">
    <source>
        <dbReference type="EMBL" id="OUR98947.1"/>
    </source>
</evidence>
<gene>
    <name evidence="2" type="ORF">A9Q84_05915</name>
</gene>
<comment type="caution">
    <text evidence="2">The sequence shown here is derived from an EMBL/GenBank/DDBJ whole genome shotgun (WGS) entry which is preliminary data.</text>
</comment>
<evidence type="ECO:0000313" key="3">
    <source>
        <dbReference type="Proteomes" id="UP000196531"/>
    </source>
</evidence>
<evidence type="ECO:0000256" key="1">
    <source>
        <dbReference type="SAM" id="MobiDB-lite"/>
    </source>
</evidence>
<sequence>MKIILTLLLYINSAYSLNIESLGLTGKYKSFCESKDIRELKSHKVIFYKKTKERECKSNTGEIIPIASFVQNLKSFYLEDSRITLRKACRGSNRRKWKSNEFITEGLSYNLPNNPCICSVINNFSETKKAICGQNEEGTLALESLFETTKIQMLATNTIKIEREANYILDEMKKNGHDSFCKTTKVSNCSGTEDLYKKLFDQMRESEDRYEFTKKVDFNLEKFSNNLNSRKGIFSRPTLQIGNNLANYLSTNIEGSNKIVKTTSTTDLNKLRGKGEVHHIREMQTLRKKISSAGSLEKLIKNKLGDKSASALATFCKFNPEDPKELNDLKVTIFTHQDIAFKTCADTDGVKIVKNGSKALLQIMNASAKSVDKTYDFAESIKDELKKEFLEDMPRRCKNLKKRMDLVCKMGSVSFHELIEMSKIPSIVGNLDIINEIYSELGIEALKALGSLRAVACFTEKSFIPKVSGHKESKYPEDIITRPSSKEVDRSVDEEKVKYEKRLSDIMFAEDIRKVVKKAMDKDPGIVNDPEFQNTAKNYKELLPEYLREKIDFTASAPVFRSQINFLKNQAKKDHHESLGKIQNSLVRRYANLASKQNGRKRYAKRLSKIKSDIQEVTRITGSEPSRSFSDRYFAGDTNTSTNQIKVSTPAPLPQISQSADGEREDDLDSEFTSAYAPYDGSELENKSNTKSEATSKASVKKGSHAIIENTSGIKLSGGSSLRGDRNSRSTASIENLSISLVANENERAKEEIIVSKKLKDGEAWISYNREKSLFEKWNKSNGKLEREWPLEKEAFENQSYNKEDISITKTEKEDMQLFLNNLRARHGDLLDTFKKNIN</sequence>
<proteinExistence type="predicted"/>
<reference evidence="3" key="1">
    <citation type="journal article" date="2017" name="Proc. Natl. Acad. Sci. U.S.A.">
        <title>Simulation of Deepwater Horizon oil plume reveals substrate specialization within a complex community of hydrocarbon-degraders.</title>
        <authorList>
            <person name="Hu P."/>
            <person name="Dubinsky E.A."/>
            <person name="Probst A.J."/>
            <person name="Wang J."/>
            <person name="Sieber C.M.K."/>
            <person name="Tom L.M."/>
            <person name="Gardinali P."/>
            <person name="Banfield J.F."/>
            <person name="Atlas R.M."/>
            <person name="Andersen G.L."/>
        </authorList>
    </citation>
    <scope>NUCLEOTIDE SEQUENCE [LARGE SCALE GENOMIC DNA]</scope>
</reference>
<feature type="region of interest" description="Disordered" evidence="1">
    <location>
        <begin position="640"/>
        <end position="703"/>
    </location>
</feature>
<dbReference type="EMBL" id="MAAO01000004">
    <property type="protein sequence ID" value="OUR98947.1"/>
    <property type="molecule type" value="Genomic_DNA"/>
</dbReference>
<dbReference type="AlphaFoldDB" id="A0A1Y5FBL8"/>
<organism evidence="2 3">
    <name type="scientific">Halobacteriovorax marinus</name>
    <dbReference type="NCBI Taxonomy" id="97084"/>
    <lineage>
        <taxon>Bacteria</taxon>
        <taxon>Pseudomonadati</taxon>
        <taxon>Bdellovibrionota</taxon>
        <taxon>Bacteriovoracia</taxon>
        <taxon>Bacteriovoracales</taxon>
        <taxon>Halobacteriovoraceae</taxon>
        <taxon>Halobacteriovorax</taxon>
    </lineage>
</organism>
<name>A0A1Y5FBL8_9BACT</name>
<dbReference type="Proteomes" id="UP000196531">
    <property type="component" value="Unassembled WGS sequence"/>
</dbReference>